<dbReference type="PRINTS" id="PR00463">
    <property type="entry name" value="EP450I"/>
</dbReference>
<comment type="cofactor">
    <cofactor evidence="1">
        <name>heme</name>
        <dbReference type="ChEBI" id="CHEBI:30413"/>
    </cofactor>
</comment>
<comment type="similarity">
    <text evidence="3">Belongs to the cytochrome P450 family.</text>
</comment>
<dbReference type="GO" id="GO:0005506">
    <property type="term" value="F:iron ion binding"/>
    <property type="evidence" value="ECO:0007669"/>
    <property type="project" value="InterPro"/>
</dbReference>
<dbReference type="Proteomes" id="UP001289374">
    <property type="component" value="Unassembled WGS sequence"/>
</dbReference>
<sequence>MMEIMESGEAGFDFDRRHVKAVLLDMLIAGMDTSATAVEWALSEVIRHPTVTKKLQRELEEVVGLEQR</sequence>
<evidence type="ECO:0000256" key="2">
    <source>
        <dbReference type="ARBA" id="ARBA00004167"/>
    </source>
</evidence>
<dbReference type="Pfam" id="PF00067">
    <property type="entry name" value="p450"/>
    <property type="match status" value="1"/>
</dbReference>
<keyword evidence="7" id="KW-0408">Iron</keyword>
<proteinExistence type="inferred from homology"/>
<evidence type="ECO:0000256" key="5">
    <source>
        <dbReference type="ARBA" id="ARBA00022723"/>
    </source>
</evidence>
<keyword evidence="11" id="KW-1185">Reference proteome</keyword>
<dbReference type="PANTHER" id="PTHR47943:SF2">
    <property type="entry name" value="CYTOCHROME P450"/>
    <property type="match status" value="1"/>
</dbReference>
<keyword evidence="6" id="KW-0560">Oxidoreductase</keyword>
<dbReference type="GO" id="GO:0016705">
    <property type="term" value="F:oxidoreductase activity, acting on paired donors, with incorporation or reduction of molecular oxygen"/>
    <property type="evidence" value="ECO:0007669"/>
    <property type="project" value="InterPro"/>
</dbReference>
<name>A0AAE1VWM0_9LAMI</name>
<dbReference type="PANTHER" id="PTHR47943">
    <property type="entry name" value="CYTOCHROME P450 93A3-LIKE"/>
    <property type="match status" value="1"/>
</dbReference>
<dbReference type="EMBL" id="JACGWL010000625">
    <property type="protein sequence ID" value="KAK4382988.1"/>
    <property type="molecule type" value="Genomic_DNA"/>
</dbReference>
<accession>A0AAE1VWM0</accession>
<evidence type="ECO:0000313" key="11">
    <source>
        <dbReference type="Proteomes" id="UP001289374"/>
    </source>
</evidence>
<evidence type="ECO:0000256" key="3">
    <source>
        <dbReference type="ARBA" id="ARBA00010617"/>
    </source>
</evidence>
<dbReference type="GO" id="GO:0020037">
    <property type="term" value="F:heme binding"/>
    <property type="evidence" value="ECO:0007669"/>
    <property type="project" value="InterPro"/>
</dbReference>
<dbReference type="InterPro" id="IPR001128">
    <property type="entry name" value="Cyt_P450"/>
</dbReference>
<dbReference type="GO" id="GO:0016020">
    <property type="term" value="C:membrane"/>
    <property type="evidence" value="ECO:0007669"/>
    <property type="project" value="UniProtKB-SubCell"/>
</dbReference>
<keyword evidence="4" id="KW-0349">Heme</keyword>
<keyword evidence="9" id="KW-0472">Membrane</keyword>
<organism evidence="10 11">
    <name type="scientific">Sesamum angolense</name>
    <dbReference type="NCBI Taxonomy" id="2727404"/>
    <lineage>
        <taxon>Eukaryota</taxon>
        <taxon>Viridiplantae</taxon>
        <taxon>Streptophyta</taxon>
        <taxon>Embryophyta</taxon>
        <taxon>Tracheophyta</taxon>
        <taxon>Spermatophyta</taxon>
        <taxon>Magnoliopsida</taxon>
        <taxon>eudicotyledons</taxon>
        <taxon>Gunneridae</taxon>
        <taxon>Pentapetalae</taxon>
        <taxon>asterids</taxon>
        <taxon>lamiids</taxon>
        <taxon>Lamiales</taxon>
        <taxon>Pedaliaceae</taxon>
        <taxon>Sesamum</taxon>
    </lineage>
</organism>
<reference evidence="10" key="1">
    <citation type="submission" date="2020-06" db="EMBL/GenBank/DDBJ databases">
        <authorList>
            <person name="Li T."/>
            <person name="Hu X."/>
            <person name="Zhang T."/>
            <person name="Song X."/>
            <person name="Zhang H."/>
            <person name="Dai N."/>
            <person name="Sheng W."/>
            <person name="Hou X."/>
            <person name="Wei L."/>
        </authorList>
    </citation>
    <scope>NUCLEOTIDE SEQUENCE</scope>
    <source>
        <strain evidence="10">K16</strain>
        <tissue evidence="10">Leaf</tissue>
    </source>
</reference>
<comment type="caution">
    <text evidence="10">The sequence shown here is derived from an EMBL/GenBank/DDBJ whole genome shotgun (WGS) entry which is preliminary data.</text>
</comment>
<dbReference type="GO" id="GO:0004497">
    <property type="term" value="F:monooxygenase activity"/>
    <property type="evidence" value="ECO:0007669"/>
    <property type="project" value="UniProtKB-KW"/>
</dbReference>
<evidence type="ECO:0000313" key="10">
    <source>
        <dbReference type="EMBL" id="KAK4382988.1"/>
    </source>
</evidence>
<evidence type="ECO:0000256" key="6">
    <source>
        <dbReference type="ARBA" id="ARBA00023002"/>
    </source>
</evidence>
<evidence type="ECO:0000256" key="9">
    <source>
        <dbReference type="ARBA" id="ARBA00023136"/>
    </source>
</evidence>
<dbReference type="Gene3D" id="1.10.630.10">
    <property type="entry name" value="Cytochrome P450"/>
    <property type="match status" value="1"/>
</dbReference>
<keyword evidence="5" id="KW-0479">Metal-binding</keyword>
<gene>
    <name evidence="10" type="ORF">Sango_2820800</name>
</gene>
<protein>
    <submittedName>
        <fullName evidence="10">Cytochrome</fullName>
    </submittedName>
</protein>
<comment type="subcellular location">
    <subcellularLocation>
        <location evidence="2">Membrane</location>
        <topology evidence="2">Single-pass membrane protein</topology>
    </subcellularLocation>
</comment>
<evidence type="ECO:0000256" key="4">
    <source>
        <dbReference type="ARBA" id="ARBA00022617"/>
    </source>
</evidence>
<dbReference type="SUPFAM" id="SSF48264">
    <property type="entry name" value="Cytochrome P450"/>
    <property type="match status" value="1"/>
</dbReference>
<dbReference type="InterPro" id="IPR036396">
    <property type="entry name" value="Cyt_P450_sf"/>
</dbReference>
<dbReference type="InterPro" id="IPR002401">
    <property type="entry name" value="Cyt_P450_E_grp-I"/>
</dbReference>
<evidence type="ECO:0000256" key="7">
    <source>
        <dbReference type="ARBA" id="ARBA00023004"/>
    </source>
</evidence>
<keyword evidence="8" id="KW-0503">Monooxygenase</keyword>
<reference evidence="10" key="2">
    <citation type="journal article" date="2024" name="Plant">
        <title>Genomic evolution and insights into agronomic trait innovations of Sesamum species.</title>
        <authorList>
            <person name="Miao H."/>
            <person name="Wang L."/>
            <person name="Qu L."/>
            <person name="Liu H."/>
            <person name="Sun Y."/>
            <person name="Le M."/>
            <person name="Wang Q."/>
            <person name="Wei S."/>
            <person name="Zheng Y."/>
            <person name="Lin W."/>
            <person name="Duan Y."/>
            <person name="Cao H."/>
            <person name="Xiong S."/>
            <person name="Wang X."/>
            <person name="Wei L."/>
            <person name="Li C."/>
            <person name="Ma Q."/>
            <person name="Ju M."/>
            <person name="Zhao R."/>
            <person name="Li G."/>
            <person name="Mu C."/>
            <person name="Tian Q."/>
            <person name="Mei H."/>
            <person name="Zhang T."/>
            <person name="Gao T."/>
            <person name="Zhang H."/>
        </authorList>
    </citation>
    <scope>NUCLEOTIDE SEQUENCE</scope>
    <source>
        <strain evidence="10">K16</strain>
    </source>
</reference>
<dbReference type="AlphaFoldDB" id="A0AAE1VWM0"/>
<evidence type="ECO:0000256" key="8">
    <source>
        <dbReference type="ARBA" id="ARBA00023033"/>
    </source>
</evidence>
<evidence type="ECO:0000256" key="1">
    <source>
        <dbReference type="ARBA" id="ARBA00001971"/>
    </source>
</evidence>